<dbReference type="Proteomes" id="UP001147700">
    <property type="component" value="Unassembled WGS sequence"/>
</dbReference>
<evidence type="ECO:0000256" key="1">
    <source>
        <dbReference type="SAM" id="SignalP"/>
    </source>
</evidence>
<organism evidence="3 4">
    <name type="scientific">Solirubrobacter deserti</name>
    <dbReference type="NCBI Taxonomy" id="2282478"/>
    <lineage>
        <taxon>Bacteria</taxon>
        <taxon>Bacillati</taxon>
        <taxon>Actinomycetota</taxon>
        <taxon>Thermoleophilia</taxon>
        <taxon>Solirubrobacterales</taxon>
        <taxon>Solirubrobacteraceae</taxon>
        <taxon>Solirubrobacter</taxon>
    </lineage>
</organism>
<feature type="chain" id="PRO_5045957649" evidence="1">
    <location>
        <begin position="24"/>
        <end position="285"/>
    </location>
</feature>
<dbReference type="EMBL" id="JAPCID010000046">
    <property type="protein sequence ID" value="MDA0140885.1"/>
    <property type="molecule type" value="Genomic_DNA"/>
</dbReference>
<reference evidence="3" key="1">
    <citation type="submission" date="2022-10" db="EMBL/GenBank/DDBJ databases">
        <title>The WGS of Solirubrobacter sp. CPCC 204708.</title>
        <authorList>
            <person name="Jiang Z."/>
        </authorList>
    </citation>
    <scope>NUCLEOTIDE SEQUENCE</scope>
    <source>
        <strain evidence="3">CPCC 204708</strain>
    </source>
</reference>
<dbReference type="NCBIfam" id="TIGR04052">
    <property type="entry name" value="MbnP_like_WxW"/>
    <property type="match status" value="1"/>
</dbReference>
<dbReference type="InterPro" id="IPR046863">
    <property type="entry name" value="MbnP-like_dom"/>
</dbReference>
<comment type="caution">
    <text evidence="3">The sequence shown here is derived from an EMBL/GenBank/DDBJ whole genome shotgun (WGS) entry which is preliminary data.</text>
</comment>
<dbReference type="InterPro" id="IPR023977">
    <property type="entry name" value="MbnP-like"/>
</dbReference>
<dbReference type="RefSeq" id="WP_202957012.1">
    <property type="nucleotide sequence ID" value="NZ_JAPCID010000046.1"/>
</dbReference>
<evidence type="ECO:0000313" key="3">
    <source>
        <dbReference type="EMBL" id="MDA0140885.1"/>
    </source>
</evidence>
<proteinExistence type="predicted"/>
<evidence type="ECO:0000313" key="4">
    <source>
        <dbReference type="Proteomes" id="UP001147700"/>
    </source>
</evidence>
<accession>A0ABT4RQZ7</accession>
<name>A0ABT4RQZ7_9ACTN</name>
<evidence type="ECO:0000259" key="2">
    <source>
        <dbReference type="Pfam" id="PF20243"/>
    </source>
</evidence>
<protein>
    <submittedName>
        <fullName evidence="3">Metallo-mystery pair system four-Cys motif protein</fullName>
    </submittedName>
</protein>
<sequence>MPHVRVCGALALALALSAAPAQAQQQKVDLKFTAVAGDEPIACGTPIPGLGSTAQAAQLQDLRFFVSEVKLIRRGGKQVPVKLAKNSAFRVTRDGVGVTLIDLEDGTGSCSVDGSAAMNDVVRGTVPKGKYVGVRWTVGVPFALNHTDAPAVPAPLNSAAMAWSWQVGRKFTKIEFADPGGATGAWSAKTFFIHLGSAGCEGNPATGATVKCAASNRPAVKLKTFDPAGQQVAVDVGAMLAGNDITLNRGNAPGCMSGPDDPECAGIFSAFGLSGKQTVFRPIDR</sequence>
<keyword evidence="1" id="KW-0732">Signal</keyword>
<feature type="signal peptide" evidence="1">
    <location>
        <begin position="1"/>
        <end position="23"/>
    </location>
</feature>
<feature type="domain" description="Copper-binding protein MbnP-like" evidence="2">
    <location>
        <begin position="26"/>
        <end position="257"/>
    </location>
</feature>
<keyword evidence="4" id="KW-1185">Reference proteome</keyword>
<dbReference type="Pfam" id="PF20243">
    <property type="entry name" value="MbnP"/>
    <property type="match status" value="1"/>
</dbReference>
<gene>
    <name evidence="3" type="ORF">OJ962_25540</name>
</gene>